<proteinExistence type="predicted"/>
<dbReference type="AlphaFoldDB" id="A0A1H8F672"/>
<dbReference type="CDD" id="cd00075">
    <property type="entry name" value="HATPase"/>
    <property type="match status" value="1"/>
</dbReference>
<keyword evidence="5 10" id="KW-0418">Kinase</keyword>
<sequence>MMGVGLKERRSGFFRTLSGRFLLLTVVFVMLAEVLIFVPSIARFREDYLLLRLEKAQIASLALLATDGMISAELEKELLANADVYNVVLWRDQIRQLILSSPVTNDVSATYDLRRATPLILLRDALVVLVDTQPRAIRVLGNPVQDAGSLIEVTMPTQPLRQAMLEYGLRILVLSALISVVTAALLFLAVQRLLVVPIRRVVRHMALYAEAPEDARRVIAPTSTVVELRDAEEALQSLQTQMTGALRQKERLAQLGSAVAKISHDLRNILTTAQLFADRMERSADPAVARIAPKLVGSITRAVSLCESTLAFGKAEEPPPRLSRFALRPLIDEVIEAEALDERPGVTCLVDVPMGMVLRADTEQLYRILANLMRNAMQALEATGKDGVIEVSGGESDTEWWIKVGDTGPGLPPRAREHLFTAFQGGARKGGSGLGLAIAFELVRGHGGRLELLRSDEAGTEFIIHFPKVDGLDAMVA</sequence>
<dbReference type="SUPFAM" id="SSF47384">
    <property type="entry name" value="Homodimeric domain of signal transducing histidine kinase"/>
    <property type="match status" value="1"/>
</dbReference>
<dbReference type="SUPFAM" id="SSF55874">
    <property type="entry name" value="ATPase domain of HSP90 chaperone/DNA topoisomerase II/histidine kinase"/>
    <property type="match status" value="1"/>
</dbReference>
<dbReference type="Pfam" id="PF02518">
    <property type="entry name" value="HATPase_c"/>
    <property type="match status" value="1"/>
</dbReference>
<keyword evidence="8" id="KW-0812">Transmembrane</keyword>
<evidence type="ECO:0000313" key="10">
    <source>
        <dbReference type="EMBL" id="SEN27371.1"/>
    </source>
</evidence>
<evidence type="ECO:0000256" key="6">
    <source>
        <dbReference type="ARBA" id="ARBA00023012"/>
    </source>
</evidence>
<dbReference type="InterPro" id="IPR003661">
    <property type="entry name" value="HisK_dim/P_dom"/>
</dbReference>
<evidence type="ECO:0000313" key="11">
    <source>
        <dbReference type="Proteomes" id="UP000183002"/>
    </source>
</evidence>
<comment type="catalytic activity">
    <reaction evidence="1">
        <text>ATP + protein L-histidine = ADP + protein N-phospho-L-histidine.</text>
        <dbReference type="EC" id="2.7.13.3"/>
    </reaction>
</comment>
<organism evidence="10 11">
    <name type="scientific">Pseudorhodobacter antarcticus</name>
    <dbReference type="NCBI Taxonomy" id="1077947"/>
    <lineage>
        <taxon>Bacteria</taxon>
        <taxon>Pseudomonadati</taxon>
        <taxon>Pseudomonadota</taxon>
        <taxon>Alphaproteobacteria</taxon>
        <taxon>Rhodobacterales</taxon>
        <taxon>Paracoccaceae</taxon>
        <taxon>Pseudorhodobacter</taxon>
    </lineage>
</organism>
<evidence type="ECO:0000256" key="4">
    <source>
        <dbReference type="ARBA" id="ARBA00022679"/>
    </source>
</evidence>
<dbReference type="PANTHER" id="PTHR43711">
    <property type="entry name" value="TWO-COMPONENT HISTIDINE KINASE"/>
    <property type="match status" value="1"/>
</dbReference>
<evidence type="ECO:0000256" key="1">
    <source>
        <dbReference type="ARBA" id="ARBA00000085"/>
    </source>
</evidence>
<protein>
    <recommendedName>
        <fullName evidence="2">histidine kinase</fullName>
        <ecNumber evidence="2">2.7.13.3</ecNumber>
    </recommendedName>
</protein>
<dbReference type="SMART" id="SM00388">
    <property type="entry name" value="HisKA"/>
    <property type="match status" value="1"/>
</dbReference>
<dbReference type="PANTHER" id="PTHR43711:SF1">
    <property type="entry name" value="HISTIDINE KINASE 1"/>
    <property type="match status" value="1"/>
</dbReference>
<dbReference type="Proteomes" id="UP000183002">
    <property type="component" value="Unassembled WGS sequence"/>
</dbReference>
<dbReference type="GO" id="GO:0000155">
    <property type="term" value="F:phosphorelay sensor kinase activity"/>
    <property type="evidence" value="ECO:0007669"/>
    <property type="project" value="InterPro"/>
</dbReference>
<dbReference type="Gene3D" id="1.10.287.130">
    <property type="match status" value="1"/>
</dbReference>
<keyword evidence="8" id="KW-0472">Membrane</keyword>
<dbReference type="RefSeq" id="WP_050520476.1">
    <property type="nucleotide sequence ID" value="NZ_FOCO01000010.1"/>
</dbReference>
<gene>
    <name evidence="10" type="ORF">SAMN05216227_101048</name>
</gene>
<evidence type="ECO:0000256" key="3">
    <source>
        <dbReference type="ARBA" id="ARBA00022553"/>
    </source>
</evidence>
<feature type="domain" description="Histidine kinase" evidence="9">
    <location>
        <begin position="261"/>
        <end position="470"/>
    </location>
</feature>
<dbReference type="PROSITE" id="PS50109">
    <property type="entry name" value="HIS_KIN"/>
    <property type="match status" value="1"/>
</dbReference>
<dbReference type="InterPro" id="IPR003594">
    <property type="entry name" value="HATPase_dom"/>
</dbReference>
<dbReference type="SMART" id="SM00387">
    <property type="entry name" value="HATPase_c"/>
    <property type="match status" value="1"/>
</dbReference>
<dbReference type="InterPro" id="IPR036890">
    <property type="entry name" value="HATPase_C_sf"/>
</dbReference>
<name>A0A1H8F672_9RHOB</name>
<evidence type="ECO:0000256" key="7">
    <source>
        <dbReference type="SAM" id="Coils"/>
    </source>
</evidence>
<keyword evidence="8" id="KW-1133">Transmembrane helix</keyword>
<keyword evidence="11" id="KW-1185">Reference proteome</keyword>
<keyword evidence="6" id="KW-0902">Two-component regulatory system</keyword>
<keyword evidence="7" id="KW-0175">Coiled coil</keyword>
<feature type="transmembrane region" description="Helical" evidence="8">
    <location>
        <begin position="21"/>
        <end position="42"/>
    </location>
</feature>
<dbReference type="InterPro" id="IPR004358">
    <property type="entry name" value="Sig_transdc_His_kin-like_C"/>
</dbReference>
<evidence type="ECO:0000256" key="2">
    <source>
        <dbReference type="ARBA" id="ARBA00012438"/>
    </source>
</evidence>
<dbReference type="InterPro" id="IPR036097">
    <property type="entry name" value="HisK_dim/P_sf"/>
</dbReference>
<accession>A0A1H8F672</accession>
<dbReference type="InterPro" id="IPR050736">
    <property type="entry name" value="Sensor_HK_Regulatory"/>
</dbReference>
<evidence type="ECO:0000256" key="5">
    <source>
        <dbReference type="ARBA" id="ARBA00022777"/>
    </source>
</evidence>
<keyword evidence="4" id="KW-0808">Transferase</keyword>
<dbReference type="PRINTS" id="PR00344">
    <property type="entry name" value="BCTRLSENSOR"/>
</dbReference>
<dbReference type="STRING" id="1077947.SAMN05216227_101048"/>
<evidence type="ECO:0000256" key="8">
    <source>
        <dbReference type="SAM" id="Phobius"/>
    </source>
</evidence>
<keyword evidence="3" id="KW-0597">Phosphoprotein</keyword>
<dbReference type="InterPro" id="IPR005467">
    <property type="entry name" value="His_kinase_dom"/>
</dbReference>
<feature type="transmembrane region" description="Helical" evidence="8">
    <location>
        <begin position="167"/>
        <end position="190"/>
    </location>
</feature>
<feature type="coiled-coil region" evidence="7">
    <location>
        <begin position="228"/>
        <end position="255"/>
    </location>
</feature>
<dbReference type="Gene3D" id="3.30.565.10">
    <property type="entry name" value="Histidine kinase-like ATPase, C-terminal domain"/>
    <property type="match status" value="1"/>
</dbReference>
<dbReference type="Pfam" id="PF00512">
    <property type="entry name" value="HisKA"/>
    <property type="match status" value="1"/>
</dbReference>
<evidence type="ECO:0000259" key="9">
    <source>
        <dbReference type="PROSITE" id="PS50109"/>
    </source>
</evidence>
<reference evidence="10 11" key="1">
    <citation type="submission" date="2016-10" db="EMBL/GenBank/DDBJ databases">
        <authorList>
            <person name="de Groot N.N."/>
        </authorList>
    </citation>
    <scope>NUCLEOTIDE SEQUENCE [LARGE SCALE GENOMIC DNA]</scope>
    <source>
        <strain evidence="10 11">CGMCC 1.10836</strain>
    </source>
</reference>
<dbReference type="EMBL" id="FOCO01000010">
    <property type="protein sequence ID" value="SEN27371.1"/>
    <property type="molecule type" value="Genomic_DNA"/>
</dbReference>
<dbReference type="EC" id="2.7.13.3" evidence="2"/>